<protein>
    <recommendedName>
        <fullName evidence="1">Ribbon-helix-helix domain-containing protein</fullName>
    </recommendedName>
</protein>
<dbReference type="InterPro" id="IPR027373">
    <property type="entry name" value="RHH_dom"/>
</dbReference>
<evidence type="ECO:0000259" key="1">
    <source>
        <dbReference type="Pfam" id="PF13467"/>
    </source>
</evidence>
<name>A0A6S6PFB3_ACEAC</name>
<evidence type="ECO:0000313" key="3">
    <source>
        <dbReference type="Proteomes" id="UP000515220"/>
    </source>
</evidence>
<dbReference type="Proteomes" id="UP000515220">
    <property type="component" value="Chromosome"/>
</dbReference>
<gene>
    <name evidence="2" type="ORF">AAJCM20276_02340</name>
</gene>
<dbReference type="Pfam" id="PF13467">
    <property type="entry name" value="RHH_4"/>
    <property type="match status" value="1"/>
</dbReference>
<dbReference type="EMBL" id="AP023326">
    <property type="protein sequence ID" value="BCI65610.1"/>
    <property type="molecule type" value="Genomic_DNA"/>
</dbReference>
<evidence type="ECO:0000313" key="2">
    <source>
        <dbReference type="EMBL" id="BCI65610.1"/>
    </source>
</evidence>
<dbReference type="AlphaFoldDB" id="A0A6S6PFB3"/>
<feature type="domain" description="Ribbon-helix-helix" evidence="1">
    <location>
        <begin position="7"/>
        <end position="67"/>
    </location>
</feature>
<dbReference type="Gene3D" id="1.10.3990.20">
    <property type="entry name" value="protein bp1543"/>
    <property type="match status" value="1"/>
</dbReference>
<dbReference type="InterPro" id="IPR038268">
    <property type="entry name" value="RHH_sf"/>
</dbReference>
<reference evidence="2 3" key="1">
    <citation type="submission" date="2020-07" db="EMBL/GenBank/DDBJ databases">
        <title>Complete Genome Sequence of an acetic acid bacterium, Acetobacter aceti JCM20276.</title>
        <authorList>
            <person name="Hirose Y."/>
            <person name="Mihara H."/>
        </authorList>
    </citation>
    <scope>NUCLEOTIDE SEQUENCE [LARGE SCALE GENOMIC DNA]</scope>
    <source>
        <strain evidence="2 3">JCM20276</strain>
    </source>
</reference>
<proteinExistence type="predicted"/>
<accession>A0A6S6PFB3</accession>
<organism evidence="2 3">
    <name type="scientific">Acetobacter aceti</name>
    <dbReference type="NCBI Taxonomy" id="435"/>
    <lineage>
        <taxon>Bacteria</taxon>
        <taxon>Pseudomonadati</taxon>
        <taxon>Pseudomonadota</taxon>
        <taxon>Alphaproteobacteria</taxon>
        <taxon>Acetobacterales</taxon>
        <taxon>Acetobacteraceae</taxon>
        <taxon>Acetobacter</taxon>
        <taxon>Acetobacter subgen. Acetobacter</taxon>
    </lineage>
</organism>
<dbReference type="RefSeq" id="WP_010668686.1">
    <property type="nucleotide sequence ID" value="NZ_AP023326.1"/>
</dbReference>
<sequence length="89" mass="9492">MTRHLLKRSLILSGHGTSVALEPEFWAVLDELAQQQGQTIGKLVESIDGKRAPNRPLASALRVAALQASRSDAVSSLGQDTVTQSSPDL</sequence>